<sequence length="142" mass="15333">MGESSMSEQQDKPYEGDTVNDGATIAGKTSRWVKAGMLGLAGLLAMTGVAYMTAKAVTPEVVVFDMKGTVDLFMQQSAQLQLDEDKARVLTTRFNTALSDSLGEWQAAHNAIILVKPAVMSPQRDITNEIRADIARRTQGGQ</sequence>
<dbReference type="eggNOG" id="ENOG5032932">
    <property type="taxonomic scope" value="Bacteria"/>
</dbReference>
<evidence type="ECO:0000256" key="1">
    <source>
        <dbReference type="SAM" id="MobiDB-lite"/>
    </source>
</evidence>
<keyword evidence="2" id="KW-0812">Transmembrane</keyword>
<feature type="region of interest" description="Disordered" evidence="1">
    <location>
        <begin position="1"/>
        <end position="22"/>
    </location>
</feature>
<accession>A0A0H3CTD1</accession>
<dbReference type="EnsemblBacteria" id="ADF64847">
    <property type="protein sequence ID" value="ADF64847"/>
    <property type="gene ID" value="ECL_A160"/>
</dbReference>
<feature type="transmembrane region" description="Helical" evidence="2">
    <location>
        <begin position="35"/>
        <end position="54"/>
    </location>
</feature>
<dbReference type="KEGG" id="enc:ECL_A160"/>
<evidence type="ECO:0000256" key="2">
    <source>
        <dbReference type="SAM" id="Phobius"/>
    </source>
</evidence>
<organism evidence="3 4">
    <name type="scientific">Enterobacter cloacae subsp. cloacae (strain ATCC 13047 / DSM 30054 / NBRC 13535 / NCTC 10005 / WDCM 00083 / NCDC 279-56)</name>
    <dbReference type="NCBI Taxonomy" id="716541"/>
    <lineage>
        <taxon>Bacteria</taxon>
        <taxon>Pseudomonadati</taxon>
        <taxon>Pseudomonadota</taxon>
        <taxon>Gammaproteobacteria</taxon>
        <taxon>Enterobacterales</taxon>
        <taxon>Enterobacteriaceae</taxon>
        <taxon>Enterobacter</taxon>
        <taxon>Enterobacter cloacae complex</taxon>
    </lineage>
</organism>
<keyword evidence="4" id="KW-1185">Reference proteome</keyword>
<dbReference type="PATRIC" id="fig|716541.4.peg.131"/>
<protein>
    <submittedName>
        <fullName evidence="3">Type-F conjugative transfer system protein TrbI</fullName>
    </submittedName>
</protein>
<dbReference type="InterPro" id="IPR014115">
    <property type="entry name" value="TrbI_Ftype"/>
</dbReference>
<keyword evidence="2" id="KW-1133">Transmembrane helix</keyword>
<keyword evidence="2" id="KW-0472">Membrane</keyword>
<proteinExistence type="predicted"/>
<dbReference type="OrthoDB" id="6540494at2"/>
<geneLocation type="plasmid" evidence="3 4">
    <name>pECL_A</name>
</geneLocation>
<dbReference type="HOGENOM" id="CLU_146788_0_0_6"/>
<gene>
    <name evidence="3" type="ordered locus">ECL_A160</name>
</gene>
<dbReference type="EMBL" id="CP001919">
    <property type="protein sequence ID" value="ADF64847.1"/>
    <property type="molecule type" value="Genomic_DNA"/>
</dbReference>
<dbReference type="Pfam" id="PF09677">
    <property type="entry name" value="TrbI_Ftype"/>
    <property type="match status" value="1"/>
</dbReference>
<keyword evidence="3" id="KW-0614">Plasmid</keyword>
<reference evidence="3 4" key="1">
    <citation type="journal article" date="2010" name="J. Bacteriol.">
        <title>Complete genome sequence of Enterobacter cloacae subsp. cloacae type strain ATCC 13047.</title>
        <authorList>
            <person name="Ren Y."/>
            <person name="Ren Y."/>
            <person name="Zhou Z."/>
            <person name="Guo X."/>
            <person name="Li Y."/>
            <person name="Feng L."/>
            <person name="Wang L."/>
        </authorList>
    </citation>
    <scope>NUCLEOTIDE SEQUENCE [LARGE SCALE GENOMIC DNA]</scope>
    <source>
        <strain evidence="4">ATCC 13047 / DSM 30054 / NBRC 13535 / NCTC 10005 / WDCM 00083 / NCDC 279-56</strain>
        <plasmid evidence="3">pECL_A</plasmid>
    </source>
</reference>
<evidence type="ECO:0000313" key="3">
    <source>
        <dbReference type="EMBL" id="ADF64847.1"/>
    </source>
</evidence>
<dbReference type="NCBIfam" id="TIGR02744">
    <property type="entry name" value="TrbI_Ftype"/>
    <property type="match status" value="1"/>
</dbReference>
<name>A0A0H3CTD1_ENTCC</name>
<dbReference type="Proteomes" id="UP000002363">
    <property type="component" value="Plasmid pECL_A"/>
</dbReference>
<dbReference type="AlphaFoldDB" id="A0A0H3CTD1"/>
<evidence type="ECO:0000313" key="4">
    <source>
        <dbReference type="Proteomes" id="UP000002363"/>
    </source>
</evidence>